<proteinExistence type="predicted"/>
<dbReference type="RefSeq" id="WP_184787079.1">
    <property type="nucleotide sequence ID" value="NZ_BONT01000045.1"/>
</dbReference>
<dbReference type="EMBL" id="JACHGT010000004">
    <property type="protein sequence ID" value="MBB6034194.1"/>
    <property type="molecule type" value="Genomic_DNA"/>
</dbReference>
<sequence>MDIAAAIILVALGVALGLGVYIWSRRASHEHDHPDITIDERHEPRTRRLVHSTADRPPFNYWGHPYQR</sequence>
<dbReference type="AlphaFoldDB" id="A0A841FED2"/>
<comment type="caution">
    <text evidence="1">The sequence shown here is derived from an EMBL/GenBank/DDBJ whole genome shotgun (WGS) entry which is preliminary data.</text>
</comment>
<organism evidence="1 2">
    <name type="scientific">Phytomonospora endophytica</name>
    <dbReference type="NCBI Taxonomy" id="714109"/>
    <lineage>
        <taxon>Bacteria</taxon>
        <taxon>Bacillati</taxon>
        <taxon>Actinomycetota</taxon>
        <taxon>Actinomycetes</taxon>
        <taxon>Micromonosporales</taxon>
        <taxon>Micromonosporaceae</taxon>
        <taxon>Phytomonospora</taxon>
    </lineage>
</organism>
<name>A0A841FED2_9ACTN</name>
<reference evidence="1 2" key="1">
    <citation type="submission" date="2020-08" db="EMBL/GenBank/DDBJ databases">
        <title>Genomic Encyclopedia of Type Strains, Phase IV (KMG-IV): sequencing the most valuable type-strain genomes for metagenomic binning, comparative biology and taxonomic classification.</title>
        <authorList>
            <person name="Goeker M."/>
        </authorList>
    </citation>
    <scope>NUCLEOTIDE SEQUENCE [LARGE SCALE GENOMIC DNA]</scope>
    <source>
        <strain evidence="1 2">YIM 65646</strain>
    </source>
</reference>
<dbReference type="Proteomes" id="UP000548476">
    <property type="component" value="Unassembled WGS sequence"/>
</dbReference>
<accession>A0A841FED2</accession>
<evidence type="ECO:0000313" key="2">
    <source>
        <dbReference type="Proteomes" id="UP000548476"/>
    </source>
</evidence>
<evidence type="ECO:0000313" key="1">
    <source>
        <dbReference type="EMBL" id="MBB6034194.1"/>
    </source>
</evidence>
<keyword evidence="2" id="KW-1185">Reference proteome</keyword>
<protein>
    <submittedName>
        <fullName evidence="1">Uncharacterized protein</fullName>
    </submittedName>
</protein>
<gene>
    <name evidence="1" type="ORF">HNR73_002044</name>
</gene>